<feature type="transmembrane region" description="Helical" evidence="1">
    <location>
        <begin position="69"/>
        <end position="87"/>
    </location>
</feature>
<evidence type="ECO:0000313" key="5">
    <source>
        <dbReference type="Proteomes" id="UP000785679"/>
    </source>
</evidence>
<comment type="caution">
    <text evidence="4">The sequence shown here is derived from an EMBL/GenBank/DDBJ whole genome shotgun (WGS) entry which is preliminary data.</text>
</comment>
<feature type="transmembrane region" description="Helical" evidence="1">
    <location>
        <begin position="442"/>
        <end position="462"/>
    </location>
</feature>
<dbReference type="GO" id="GO:0042391">
    <property type="term" value="P:regulation of membrane potential"/>
    <property type="evidence" value="ECO:0007669"/>
    <property type="project" value="TreeGrafter"/>
</dbReference>
<dbReference type="GO" id="GO:0008381">
    <property type="term" value="F:mechanosensitive monoatomic ion channel activity"/>
    <property type="evidence" value="ECO:0007669"/>
    <property type="project" value="InterPro"/>
</dbReference>
<dbReference type="InterPro" id="IPR027272">
    <property type="entry name" value="Piezo"/>
</dbReference>
<dbReference type="GO" id="GO:0071260">
    <property type="term" value="P:cellular response to mechanical stimulus"/>
    <property type="evidence" value="ECO:0007669"/>
    <property type="project" value="TreeGrafter"/>
</dbReference>
<evidence type="ECO:0000313" key="4">
    <source>
        <dbReference type="EMBL" id="TNV87998.1"/>
    </source>
</evidence>
<feature type="transmembrane region" description="Helical" evidence="1">
    <location>
        <begin position="141"/>
        <end position="158"/>
    </location>
</feature>
<evidence type="ECO:0000259" key="2">
    <source>
        <dbReference type="Pfam" id="PF12166"/>
    </source>
</evidence>
<dbReference type="GO" id="GO:0016020">
    <property type="term" value="C:membrane"/>
    <property type="evidence" value="ECO:0007669"/>
    <property type="project" value="InterPro"/>
</dbReference>
<dbReference type="GO" id="GO:0050982">
    <property type="term" value="P:detection of mechanical stimulus"/>
    <property type="evidence" value="ECO:0007669"/>
    <property type="project" value="TreeGrafter"/>
</dbReference>
<evidence type="ECO:0000256" key="1">
    <source>
        <dbReference type="SAM" id="Phobius"/>
    </source>
</evidence>
<feature type="domain" description="Piezo non-specific cation channel cap" evidence="2">
    <location>
        <begin position="239"/>
        <end position="525"/>
    </location>
</feature>
<dbReference type="PANTHER" id="PTHR13167">
    <property type="entry name" value="PIEZO-TYPE MECHANOSENSITIVE ION CHANNEL COMPONENT"/>
    <property type="match status" value="1"/>
</dbReference>
<dbReference type="InterPro" id="IPR056770">
    <property type="entry name" value="Piezo_THU9_anchor"/>
</dbReference>
<feature type="transmembrane region" description="Helical" evidence="1">
    <location>
        <begin position="179"/>
        <end position="200"/>
    </location>
</feature>
<dbReference type="AlphaFoldDB" id="A0A8J8P6A3"/>
<dbReference type="OrthoDB" id="313451at2759"/>
<keyword evidence="1" id="KW-1133">Transmembrane helix</keyword>
<sequence length="533" mass="61626">MLENTKVTIAMVSKYYLQFTLLIIVHGFVFWYFPIMGNIKLQNYPYCVTKTAFKKDNAVINCNEFGDNWALVIFYILYCGYFWVSSLQIKYGVSEIKKGNFLMNSYHIVNYVCFKGFMAIPFLFELKTFADWTFTKTALDVFQWFILSATHAELYIAHSLQGRYQRKPLGKPIQLILKIILGFFGQLFIILLIAGPLLLFSTFNPISTPNPVIDAQIQFNILIEPQNSQARNTINLFTNNYVSTIKTVTTEQYNIMGFQNDPKTKSFDQDLIQFVKMNNFPDTKWDVSFPNRGSLKQEFQRAVNNQSTSNLYFQLAYIFDRHSSSIPQAHNPQKYFNLSNPIYRPALVNFSKAFSLDCTTNFNQTINIPEFFTGVLFLNDDEIATPATNNIWKKGLQVTYSCKDYWTVDQQLNQSKPEANLPSSKNPGIAFFTFSSKTAPSYFKYSVLTFYLSIVLVIGKLIRGILVIGGNRIFIFEIPRAEPLLQLCECVHIYRMKQQLDKEEQLYFTFVDIMRSPEMIKAITGSSMKKKTQ</sequence>
<dbReference type="Pfam" id="PF12166">
    <property type="entry name" value="Piezo_cap"/>
    <property type="match status" value="1"/>
</dbReference>
<dbReference type="InterPro" id="IPR031334">
    <property type="entry name" value="Piezo_cap_dom"/>
</dbReference>
<keyword evidence="1" id="KW-0472">Membrane</keyword>
<reference evidence="4" key="1">
    <citation type="submission" date="2019-06" db="EMBL/GenBank/DDBJ databases">
        <authorList>
            <person name="Zheng W."/>
        </authorList>
    </citation>
    <scope>NUCLEOTIDE SEQUENCE</scope>
    <source>
        <strain evidence="4">QDHG01</strain>
    </source>
</reference>
<name>A0A8J8P6A3_HALGN</name>
<keyword evidence="5" id="KW-1185">Reference proteome</keyword>
<accession>A0A8J8P6A3</accession>
<dbReference type="Pfam" id="PF24874">
    <property type="entry name" value="Piezo_THU9_anchor"/>
    <property type="match status" value="1"/>
</dbReference>
<feature type="domain" description="Piezo THU9 and anchor" evidence="3">
    <location>
        <begin position="10"/>
        <end position="201"/>
    </location>
</feature>
<feature type="transmembrane region" description="Helical" evidence="1">
    <location>
        <begin position="15"/>
        <end position="33"/>
    </location>
</feature>
<proteinExistence type="predicted"/>
<protein>
    <recommendedName>
        <fullName evidence="6">Transmembrane protein</fullName>
    </recommendedName>
</protein>
<dbReference type="Proteomes" id="UP000785679">
    <property type="component" value="Unassembled WGS sequence"/>
</dbReference>
<dbReference type="EMBL" id="RRYP01000102">
    <property type="protein sequence ID" value="TNV87998.1"/>
    <property type="molecule type" value="Genomic_DNA"/>
</dbReference>
<feature type="transmembrane region" description="Helical" evidence="1">
    <location>
        <begin position="108"/>
        <end position="129"/>
    </location>
</feature>
<dbReference type="GO" id="GO:0005261">
    <property type="term" value="F:monoatomic cation channel activity"/>
    <property type="evidence" value="ECO:0007669"/>
    <property type="project" value="TreeGrafter"/>
</dbReference>
<dbReference type="PANTHER" id="PTHR13167:SF25">
    <property type="entry name" value="PIEZO-TYPE MECHANOSENSITIVE ION CHANNEL COMPONENT"/>
    <property type="match status" value="1"/>
</dbReference>
<organism evidence="4 5">
    <name type="scientific">Halteria grandinella</name>
    <dbReference type="NCBI Taxonomy" id="5974"/>
    <lineage>
        <taxon>Eukaryota</taxon>
        <taxon>Sar</taxon>
        <taxon>Alveolata</taxon>
        <taxon>Ciliophora</taxon>
        <taxon>Intramacronucleata</taxon>
        <taxon>Spirotrichea</taxon>
        <taxon>Stichotrichia</taxon>
        <taxon>Sporadotrichida</taxon>
        <taxon>Halteriidae</taxon>
        <taxon>Halteria</taxon>
    </lineage>
</organism>
<keyword evidence="1" id="KW-0812">Transmembrane</keyword>
<evidence type="ECO:0008006" key="6">
    <source>
        <dbReference type="Google" id="ProtNLM"/>
    </source>
</evidence>
<gene>
    <name evidence="4" type="ORF">FGO68_gene3264</name>
</gene>
<evidence type="ECO:0000259" key="3">
    <source>
        <dbReference type="Pfam" id="PF24874"/>
    </source>
</evidence>